<feature type="compositionally biased region" description="Basic residues" evidence="1">
    <location>
        <begin position="352"/>
        <end position="363"/>
    </location>
</feature>
<dbReference type="OrthoDB" id="6038612at2759"/>
<feature type="compositionally biased region" description="Basic and acidic residues" evidence="1">
    <location>
        <begin position="378"/>
        <end position="389"/>
    </location>
</feature>
<proteinExistence type="predicted"/>
<feature type="region of interest" description="Disordered" evidence="1">
    <location>
        <begin position="654"/>
        <end position="774"/>
    </location>
</feature>
<evidence type="ECO:0000313" key="4">
    <source>
        <dbReference type="Proteomes" id="UP000594262"/>
    </source>
</evidence>
<feature type="compositionally biased region" description="Basic and acidic residues" evidence="1">
    <location>
        <begin position="736"/>
        <end position="750"/>
    </location>
</feature>
<accession>A0A7M5X1X1</accession>
<feature type="compositionally biased region" description="Low complexity" evidence="1">
    <location>
        <begin position="414"/>
        <end position="426"/>
    </location>
</feature>
<feature type="region of interest" description="Disordered" evidence="1">
    <location>
        <begin position="130"/>
        <end position="227"/>
    </location>
</feature>
<feature type="compositionally biased region" description="Polar residues" evidence="1">
    <location>
        <begin position="391"/>
        <end position="407"/>
    </location>
</feature>
<reference evidence="3" key="1">
    <citation type="submission" date="2021-01" db="UniProtKB">
        <authorList>
            <consortium name="EnsemblMetazoa"/>
        </authorList>
    </citation>
    <scope>IDENTIFICATION</scope>
</reference>
<evidence type="ECO:0000256" key="2">
    <source>
        <dbReference type="SAM" id="SignalP"/>
    </source>
</evidence>
<dbReference type="EnsemblMetazoa" id="CLYHEMT016551.3">
    <property type="protein sequence ID" value="CLYHEMP016551.3"/>
    <property type="gene ID" value="CLYHEMG016551"/>
</dbReference>
<feature type="compositionally biased region" description="Basic and acidic residues" evidence="1">
    <location>
        <begin position="131"/>
        <end position="142"/>
    </location>
</feature>
<feature type="compositionally biased region" description="Basic residues" evidence="1">
    <location>
        <begin position="289"/>
        <end position="342"/>
    </location>
</feature>
<feature type="compositionally biased region" description="Basic and acidic residues" evidence="1">
    <location>
        <begin position="150"/>
        <end position="215"/>
    </location>
</feature>
<organism evidence="3 4">
    <name type="scientific">Clytia hemisphaerica</name>
    <dbReference type="NCBI Taxonomy" id="252671"/>
    <lineage>
        <taxon>Eukaryota</taxon>
        <taxon>Metazoa</taxon>
        <taxon>Cnidaria</taxon>
        <taxon>Hydrozoa</taxon>
        <taxon>Hydroidolina</taxon>
        <taxon>Leptothecata</taxon>
        <taxon>Obeliida</taxon>
        <taxon>Clytiidae</taxon>
        <taxon>Clytia</taxon>
    </lineage>
</organism>
<feature type="region of interest" description="Disordered" evidence="1">
    <location>
        <begin position="60"/>
        <end position="98"/>
    </location>
</feature>
<evidence type="ECO:0000313" key="3">
    <source>
        <dbReference type="EnsemblMetazoa" id="CLYHEMP016551.3"/>
    </source>
</evidence>
<dbReference type="Proteomes" id="UP000594262">
    <property type="component" value="Unplaced"/>
</dbReference>
<feature type="region of interest" description="Disordered" evidence="1">
    <location>
        <begin position="786"/>
        <end position="862"/>
    </location>
</feature>
<keyword evidence="4" id="KW-1185">Reference proteome</keyword>
<evidence type="ECO:0000256" key="1">
    <source>
        <dbReference type="SAM" id="MobiDB-lite"/>
    </source>
</evidence>
<name>A0A7M5X1X1_9CNID</name>
<feature type="chain" id="PRO_5029737364" evidence="2">
    <location>
        <begin position="18"/>
        <end position="862"/>
    </location>
</feature>
<feature type="region of interest" description="Disordered" evidence="1">
    <location>
        <begin position="289"/>
        <end position="441"/>
    </location>
</feature>
<feature type="compositionally biased region" description="Basic residues" evidence="1">
    <location>
        <begin position="793"/>
        <end position="812"/>
    </location>
</feature>
<dbReference type="AlphaFoldDB" id="A0A7M5X1X1"/>
<keyword evidence="2" id="KW-0732">Signal</keyword>
<feature type="signal peptide" evidence="2">
    <location>
        <begin position="1"/>
        <end position="17"/>
    </location>
</feature>
<protein>
    <submittedName>
        <fullName evidence="3">Uncharacterized protein</fullName>
    </submittedName>
</protein>
<sequence length="862" mass="97698">MNLLVVFVLFISYQCQAFDLPEPPEFANHPDTRISKWSGPYFNDEDQKRVFQSLLHGRSANEGRRRAASDTLGFDPNRLFNPTVERPHRRRKPEGPEAMTFEGNEAEAHPEDGVSPEEKLAHLVSKPIMEYAKDESENRGESRNYPGEPSEERRHRDEGYGERRSEGGEGDDNERRERFEGNEGDRTDAEHFMEEKRRPENFREEEGRRRSERNYRIGAPGRKNLMMKDERQSFFPGLEHGHFYPSKNERFSELYSRSRHQRGENNRKLIEQIRQYIKRSDLPKPYLNKRSKLMKSHSNTIRRSHVRKRSHIKSKGKKSLITGKHQRSHVSKPRLIKLSAKRSKVEKEHNKNKPTKRHSAKRSSVKESALKKRNSTAVHRDEITNHEENQSEVPGQESSNFGNQFSESYRNKDSNNGNNGYSDGEYFGSDSPDTGDDSVAEAMHGANDDTEQLIKSFANDKQFVKSLNGDFTSDGGKDVLLDSERIEGFDSHLLGGEGRHRQGATRQAVHVPVTPPAPLETHREPSPSQAPDVVDTQSLANQIMHDTADFTEFNREQATKNLLGLYGNKQRNNDLGLPIQDADNIHTGAHNVGSLSNGIENGGVLFTGAPGHNEMTPLQYGQHLDNVMHQFLPQEEKGKLQNPEKDHLVIETAPHTKVAADAVSRQPKLEGKKLNETAKAVSRHQTVKNLSETPKAREETPKSKKGTSNIHEENSEAPGSGNESSEEEETSGSGASEEKTNEKKKKENTKLKKRRGKALKAATRSFSVNKEFKNIHEEIAYMQKELNDLKEKNGKKKSSTSRRTKKSKKHKKVKDESDSDDEVVNNEDNKTSTSKKSHNPNNGANKVMDPYASVGFVPPNNK</sequence>
<feature type="compositionally biased region" description="Basic and acidic residues" evidence="1">
    <location>
        <begin position="667"/>
        <end position="676"/>
    </location>
</feature>